<dbReference type="PANTHER" id="PTHR32020">
    <property type="entry name" value="LIN-8 DOMAIN CONTAINING-RELATED"/>
    <property type="match status" value="1"/>
</dbReference>
<dbReference type="GO" id="GO:0005634">
    <property type="term" value="C:nucleus"/>
    <property type="evidence" value="ECO:0007669"/>
    <property type="project" value="TreeGrafter"/>
</dbReference>
<protein>
    <submittedName>
        <fullName evidence="2">Uncharacterized protein</fullName>
    </submittedName>
</protein>
<dbReference type="Proteomes" id="UP000008068">
    <property type="component" value="Unassembled WGS sequence"/>
</dbReference>
<evidence type="ECO:0000313" key="3">
    <source>
        <dbReference type="Proteomes" id="UP000008068"/>
    </source>
</evidence>
<dbReference type="AlphaFoldDB" id="G0NDZ6"/>
<name>G0NDZ6_CAEBE</name>
<dbReference type="HOGENOM" id="CLU_534462_0_0_1"/>
<reference evidence="3" key="1">
    <citation type="submission" date="2011-07" db="EMBL/GenBank/DDBJ databases">
        <authorList>
            <consortium name="Caenorhabditis brenneri Sequencing and Analysis Consortium"/>
            <person name="Wilson R.K."/>
        </authorList>
    </citation>
    <scope>NUCLEOTIDE SEQUENCE [LARGE SCALE GENOMIC DNA]</scope>
    <source>
        <strain evidence="3">PB2801</strain>
    </source>
</reference>
<evidence type="ECO:0000313" key="2">
    <source>
        <dbReference type="EMBL" id="EGT58600.1"/>
    </source>
</evidence>
<evidence type="ECO:0000256" key="1">
    <source>
        <dbReference type="SAM" id="MobiDB-lite"/>
    </source>
</evidence>
<dbReference type="InParanoid" id="G0NDZ6"/>
<keyword evidence="3" id="KW-1185">Reference proteome</keyword>
<dbReference type="OrthoDB" id="5911600at2759"/>
<dbReference type="PANTHER" id="PTHR32020:SF3">
    <property type="entry name" value="ARID DOMAIN-CONTAINING PROTEIN-RELATED"/>
    <property type="match status" value="1"/>
</dbReference>
<feature type="region of interest" description="Disordered" evidence="1">
    <location>
        <begin position="405"/>
        <end position="433"/>
    </location>
</feature>
<organism evidence="3">
    <name type="scientific">Caenorhabditis brenneri</name>
    <name type="common">Nematode worm</name>
    <dbReference type="NCBI Taxonomy" id="135651"/>
    <lineage>
        <taxon>Eukaryota</taxon>
        <taxon>Metazoa</taxon>
        <taxon>Ecdysozoa</taxon>
        <taxon>Nematoda</taxon>
        <taxon>Chromadorea</taxon>
        <taxon>Rhabditida</taxon>
        <taxon>Rhabditina</taxon>
        <taxon>Rhabditomorpha</taxon>
        <taxon>Rhabditoidea</taxon>
        <taxon>Rhabditidae</taxon>
        <taxon>Peloderinae</taxon>
        <taxon>Caenorhabditis</taxon>
    </lineage>
</organism>
<dbReference type="EMBL" id="GL379870">
    <property type="protein sequence ID" value="EGT58600.1"/>
    <property type="molecule type" value="Genomic_DNA"/>
</dbReference>
<gene>
    <name evidence="2" type="ORF">CAEBREN_22920</name>
</gene>
<dbReference type="InterPro" id="IPR005020">
    <property type="entry name" value="LIN-8"/>
</dbReference>
<dbReference type="Pfam" id="PF03353">
    <property type="entry name" value="Lin-8"/>
    <property type="match status" value="1"/>
</dbReference>
<sequence length="510" mass="59206">MSRLHSWELYEQTKFFRAAMKDYEEETEKKHQGIAYNVELVDAQDPFEDLLLEVDLTEMEDRMEIEEEETPEELGKIRIPGPKPGVQMTLDEYRAMGSEEFEDRTDAQAKKWVLCLIEKNPALWCRRNIKTTNEQWQELAVEFYLRTGSTMSVNHIRSIWKKMKDSMLKILREPLGSARIEEELAKLEIYVQMKFFRKIMKEVEDAQQKDIVGKAYNVEILYDRAAFEDVFIKKVEDGTGMPPNDKRVEAEFQEHHQDEEMVESPRPQDADAELDPITAETASILGRLFDIGQDGNRIGQNLATTFIEVVDRPGLEDTSMVNHIRSIWKNSKDSMLEILKKPLDSARIEEELAKWEIYVQMKFFREIMKEVEDARQKDIVGKAYNVEILYDRAAFEDVFITKVEDGTGMPPNDKRDEAEFQEDEEMAESPRPQEAVQLDQITEEAASILGRLFDIGQDGNRLAQNLVTAFMEVVDRPGLEDTSMDEFWNSLDEVMANRQEAGEENRPALI</sequence>
<accession>G0NDZ6</accession>
<proteinExistence type="predicted"/>
<dbReference type="eggNOG" id="ENOG502TJ38">
    <property type="taxonomic scope" value="Eukaryota"/>
</dbReference>